<dbReference type="InterPro" id="IPR006016">
    <property type="entry name" value="UspA"/>
</dbReference>
<dbReference type="InterPro" id="IPR006015">
    <property type="entry name" value="Universal_stress_UspA"/>
</dbReference>
<sequence length="301" mass="32177">MTTILFGSDLSEHAIPAARWAARLARLHQQDGRPVRLMGVHAISPEELSLLRVASGNADKDAPAQLQDEFRQWLEPIDTQGIEVEVNIQIGSPSGALVHAAQLYQADWLVVGVSGRGQLSRLILGSTAERLAHRPPCALALVHPDGFAWEGDVRALAPTDFSASATGAVELAADMVRRQGGALTLLNVVELPRSTPSLVEPAAYPAALVAHLEETQSSAQAQLDRLAEELDLGTQLTTEVRPGYPSHEVLAAAEEHTANLLFLGCTGRSRVAEWFLGGVARGVVRHAPTTIVLYPAVEAED</sequence>
<dbReference type="OrthoDB" id="5512840at2"/>
<dbReference type="Pfam" id="PF00582">
    <property type="entry name" value="Usp"/>
    <property type="match status" value="2"/>
</dbReference>
<comment type="similarity">
    <text evidence="1">Belongs to the universal stress protein A family.</text>
</comment>
<accession>A0A328CD62</accession>
<evidence type="ECO:0000256" key="1">
    <source>
        <dbReference type="ARBA" id="ARBA00008791"/>
    </source>
</evidence>
<keyword evidence="4" id="KW-1185">Reference proteome</keyword>
<gene>
    <name evidence="3" type="ORF">DL240_01050</name>
</gene>
<dbReference type="AlphaFoldDB" id="A0A328CD62"/>
<evidence type="ECO:0000259" key="2">
    <source>
        <dbReference type="Pfam" id="PF00582"/>
    </source>
</evidence>
<dbReference type="PANTHER" id="PTHR46268:SF6">
    <property type="entry name" value="UNIVERSAL STRESS PROTEIN UP12"/>
    <property type="match status" value="1"/>
</dbReference>
<dbReference type="Proteomes" id="UP000249169">
    <property type="component" value="Unassembled WGS sequence"/>
</dbReference>
<evidence type="ECO:0000313" key="4">
    <source>
        <dbReference type="Proteomes" id="UP000249169"/>
    </source>
</evidence>
<organism evidence="3 4">
    <name type="scientific">Lujinxingia litoralis</name>
    <dbReference type="NCBI Taxonomy" id="2211119"/>
    <lineage>
        <taxon>Bacteria</taxon>
        <taxon>Deltaproteobacteria</taxon>
        <taxon>Bradymonadales</taxon>
        <taxon>Lujinxingiaceae</taxon>
        <taxon>Lujinxingia</taxon>
    </lineage>
</organism>
<protein>
    <recommendedName>
        <fullName evidence="2">UspA domain-containing protein</fullName>
    </recommendedName>
</protein>
<evidence type="ECO:0000313" key="3">
    <source>
        <dbReference type="EMBL" id="RAL24829.1"/>
    </source>
</evidence>
<feature type="domain" description="UspA" evidence="2">
    <location>
        <begin position="2"/>
        <end position="143"/>
    </location>
</feature>
<proteinExistence type="inferred from homology"/>
<dbReference type="InterPro" id="IPR014729">
    <property type="entry name" value="Rossmann-like_a/b/a_fold"/>
</dbReference>
<dbReference type="PANTHER" id="PTHR46268">
    <property type="entry name" value="STRESS RESPONSE PROTEIN NHAX"/>
    <property type="match status" value="1"/>
</dbReference>
<dbReference type="RefSeq" id="WP_111728001.1">
    <property type="nucleotide sequence ID" value="NZ_QHKO01000001.1"/>
</dbReference>
<reference evidence="3 4" key="1">
    <citation type="submission" date="2018-05" db="EMBL/GenBank/DDBJ databases">
        <title>Lujinxingia marina gen. nov. sp. nov., a new facultative anaerobic member of the class Deltaproteobacteria, and proposal of Lujinxingaceae fam. nov.</title>
        <authorList>
            <person name="Li C.-M."/>
        </authorList>
    </citation>
    <scope>NUCLEOTIDE SEQUENCE [LARGE SCALE GENOMIC DNA]</scope>
    <source>
        <strain evidence="3 4">B210</strain>
    </source>
</reference>
<dbReference type="EMBL" id="QHKO01000001">
    <property type="protein sequence ID" value="RAL24829.1"/>
    <property type="molecule type" value="Genomic_DNA"/>
</dbReference>
<feature type="domain" description="UspA" evidence="2">
    <location>
        <begin position="155"/>
        <end position="294"/>
    </location>
</feature>
<dbReference type="Gene3D" id="3.40.50.620">
    <property type="entry name" value="HUPs"/>
    <property type="match status" value="2"/>
</dbReference>
<dbReference type="PRINTS" id="PR01438">
    <property type="entry name" value="UNVRSLSTRESS"/>
</dbReference>
<dbReference type="CDD" id="cd00293">
    <property type="entry name" value="USP-like"/>
    <property type="match status" value="2"/>
</dbReference>
<name>A0A328CD62_9DELT</name>
<comment type="caution">
    <text evidence="3">The sequence shown here is derived from an EMBL/GenBank/DDBJ whole genome shotgun (WGS) entry which is preliminary data.</text>
</comment>
<dbReference type="SUPFAM" id="SSF52402">
    <property type="entry name" value="Adenine nucleotide alpha hydrolases-like"/>
    <property type="match status" value="2"/>
</dbReference>